<comment type="caution">
    <text evidence="1">The sequence shown here is derived from an EMBL/GenBank/DDBJ whole genome shotgun (WGS) entry which is preliminary data.</text>
</comment>
<sequence length="432" mass="48629">MSASQLLRILQILPACDDDQICVSNTDEPKANTNEASGCTNPFLCTEVDNQVNFWNHQPELESSTFGNEDETRIKSPARDVSPHLLANTTGFRIDKHSVECDLPELMVCYKESDFHAKDNNNNDDDDMIHASLDTAFMKHEWLRGSTFACCSMDVELSSTVPNATNICRPNYLTNTCIQRFNSGIKLQDDVFADQDSSLTPFDDDDINKHPLQGSKDEPAKKTIVGSVDIVSVVNQHDVASGYKLAMKDHDTRYVEEDSSFSMAGVISELISCSRPMPLAGGISTRSNSSAASTRSFAFPTLETEYTSSPVRMGKIERKKLHKQREWRKGLLCCNGYQLDHPARPRKLMFNNKIEGYEAKDFVSSIGHNQASTGQSYKKEVNVMMHATKGTRQEWIEGSDPTHEFFTMDYSHVRRRRPIHNKSYRETVSNSP</sequence>
<proteinExistence type="predicted"/>
<reference evidence="1" key="1">
    <citation type="journal article" date="2023" name="bioRxiv">
        <title>Improved chromosome-level genome assembly for marigold (Tagetes erecta).</title>
        <authorList>
            <person name="Jiang F."/>
            <person name="Yuan L."/>
            <person name="Wang S."/>
            <person name="Wang H."/>
            <person name="Xu D."/>
            <person name="Wang A."/>
            <person name="Fan W."/>
        </authorList>
    </citation>
    <scope>NUCLEOTIDE SEQUENCE</scope>
    <source>
        <strain evidence="1">WSJ</strain>
        <tissue evidence="1">Leaf</tissue>
    </source>
</reference>
<accession>A0AAD8KKK7</accession>
<dbReference type="EMBL" id="JAUHHV010000005">
    <property type="protein sequence ID" value="KAK1423203.1"/>
    <property type="molecule type" value="Genomic_DNA"/>
</dbReference>
<organism evidence="1 2">
    <name type="scientific">Tagetes erecta</name>
    <name type="common">African marigold</name>
    <dbReference type="NCBI Taxonomy" id="13708"/>
    <lineage>
        <taxon>Eukaryota</taxon>
        <taxon>Viridiplantae</taxon>
        <taxon>Streptophyta</taxon>
        <taxon>Embryophyta</taxon>
        <taxon>Tracheophyta</taxon>
        <taxon>Spermatophyta</taxon>
        <taxon>Magnoliopsida</taxon>
        <taxon>eudicotyledons</taxon>
        <taxon>Gunneridae</taxon>
        <taxon>Pentapetalae</taxon>
        <taxon>asterids</taxon>
        <taxon>campanulids</taxon>
        <taxon>Asterales</taxon>
        <taxon>Asteraceae</taxon>
        <taxon>Asteroideae</taxon>
        <taxon>Heliantheae alliance</taxon>
        <taxon>Tageteae</taxon>
        <taxon>Tagetes</taxon>
    </lineage>
</organism>
<gene>
    <name evidence="1" type="ORF">QVD17_18499</name>
</gene>
<protein>
    <submittedName>
        <fullName evidence="1">Uncharacterized protein</fullName>
    </submittedName>
</protein>
<dbReference type="GO" id="GO:0009786">
    <property type="term" value="P:regulation of asymmetric cell division"/>
    <property type="evidence" value="ECO:0007669"/>
    <property type="project" value="InterPro"/>
</dbReference>
<keyword evidence="2" id="KW-1185">Reference proteome</keyword>
<dbReference type="PANTHER" id="PTHR33914:SF2">
    <property type="entry name" value="OS02G0582100 PROTEIN"/>
    <property type="match status" value="1"/>
</dbReference>
<dbReference type="AlphaFoldDB" id="A0AAD8KKK7"/>
<dbReference type="PANTHER" id="PTHR33914">
    <property type="entry name" value="18S PRE-RIBOSOMAL ASSEMBLY PROTEIN GAR2-LIKE PROTEIN"/>
    <property type="match status" value="1"/>
</dbReference>
<dbReference type="InterPro" id="IPR040378">
    <property type="entry name" value="BASL"/>
</dbReference>
<name>A0AAD8KKK7_TARER</name>
<evidence type="ECO:0000313" key="2">
    <source>
        <dbReference type="Proteomes" id="UP001229421"/>
    </source>
</evidence>
<dbReference type="Proteomes" id="UP001229421">
    <property type="component" value="Unassembled WGS sequence"/>
</dbReference>
<evidence type="ECO:0000313" key="1">
    <source>
        <dbReference type="EMBL" id="KAK1423203.1"/>
    </source>
</evidence>